<evidence type="ECO:0000256" key="2">
    <source>
        <dbReference type="ARBA" id="ARBA00007613"/>
    </source>
</evidence>
<evidence type="ECO:0000313" key="9">
    <source>
        <dbReference type="EMBL" id="KPM47787.1"/>
    </source>
</evidence>
<keyword evidence="7" id="KW-0998">Cell outer membrane</keyword>
<dbReference type="Pfam" id="PF02321">
    <property type="entry name" value="OEP"/>
    <property type="match status" value="1"/>
</dbReference>
<keyword evidence="8" id="KW-0732">Signal</keyword>
<dbReference type="GO" id="GO:0015562">
    <property type="term" value="F:efflux transmembrane transporter activity"/>
    <property type="evidence" value="ECO:0007669"/>
    <property type="project" value="InterPro"/>
</dbReference>
<accession>A0A0P7C3S4</accession>
<dbReference type="STRING" id="1605367.AFM12_11010"/>
<evidence type="ECO:0000256" key="3">
    <source>
        <dbReference type="ARBA" id="ARBA00022448"/>
    </source>
</evidence>
<comment type="subcellular location">
    <subcellularLocation>
        <location evidence="1">Cell outer membrane</location>
    </subcellularLocation>
</comment>
<dbReference type="PANTHER" id="PTHR30026">
    <property type="entry name" value="OUTER MEMBRANE PROTEIN TOLC"/>
    <property type="match status" value="1"/>
</dbReference>
<evidence type="ECO:0000256" key="4">
    <source>
        <dbReference type="ARBA" id="ARBA00022452"/>
    </source>
</evidence>
<evidence type="ECO:0000256" key="1">
    <source>
        <dbReference type="ARBA" id="ARBA00004442"/>
    </source>
</evidence>
<dbReference type="GO" id="GO:0009279">
    <property type="term" value="C:cell outer membrane"/>
    <property type="evidence" value="ECO:0007669"/>
    <property type="project" value="UniProtKB-SubCell"/>
</dbReference>
<feature type="signal peptide" evidence="8">
    <location>
        <begin position="1"/>
        <end position="20"/>
    </location>
</feature>
<keyword evidence="4" id="KW-1134">Transmembrane beta strand</keyword>
<feature type="chain" id="PRO_5006136555" description="Transporter" evidence="8">
    <location>
        <begin position="21"/>
        <end position="420"/>
    </location>
</feature>
<keyword evidence="10" id="KW-1185">Reference proteome</keyword>
<dbReference type="InterPro" id="IPR003423">
    <property type="entry name" value="OMP_efflux"/>
</dbReference>
<keyword evidence="6" id="KW-0472">Membrane</keyword>
<dbReference type="PANTHER" id="PTHR30026:SF20">
    <property type="entry name" value="OUTER MEMBRANE PROTEIN TOLC"/>
    <property type="match status" value="1"/>
</dbReference>
<sequence length="420" mass="46506">MRKVLKALILSLLASPMLIAQHSLDELINAARNHHPQQAQMALIKESTELKLKEISGAYLPQSTLGGQATWQSEVTSISIPLPGIDIQPPPQDQYKLTLDLQQNIWDGGLTAARKAQAKTDQAVQENSIATELIKVEEQVSQLFFGAIIADKQRTNANLLLDDLQARMKVAKAAVENGVATRSSLLDLRAKELELNQKMAEIDQIKKSVMESLSLLTGKTLDSNATFSEDVFTSGSEDQNNRPELAFLSAKQTSLRVGEQLIKAKNAPKLALFATGGYGRPGLNFLARDFSPYFIGGVSLKIPISHLYTGGQKTEIQQLQVVQKQLDAQKEGFLLATEIQKSKQENELERLKQLISGDDELIDIREQLIRTAETQLDNGVITSADYLVELNKLDQARQNKAIHEVQLLQTRQNIRLLLGQ</sequence>
<organism evidence="9 10">
    <name type="scientific">Jiulongibacter sediminis</name>
    <dbReference type="NCBI Taxonomy" id="1605367"/>
    <lineage>
        <taxon>Bacteria</taxon>
        <taxon>Pseudomonadati</taxon>
        <taxon>Bacteroidota</taxon>
        <taxon>Cytophagia</taxon>
        <taxon>Cytophagales</taxon>
        <taxon>Leadbetterellaceae</taxon>
        <taxon>Jiulongibacter</taxon>
    </lineage>
</organism>
<evidence type="ECO:0000256" key="7">
    <source>
        <dbReference type="ARBA" id="ARBA00023237"/>
    </source>
</evidence>
<dbReference type="AlphaFoldDB" id="A0A0P7C3S4"/>
<dbReference type="InterPro" id="IPR051906">
    <property type="entry name" value="TolC-like"/>
</dbReference>
<dbReference type="EMBL" id="LGTQ01000009">
    <property type="protein sequence ID" value="KPM47787.1"/>
    <property type="molecule type" value="Genomic_DNA"/>
</dbReference>
<keyword evidence="5" id="KW-0812">Transmembrane</keyword>
<evidence type="ECO:0000256" key="6">
    <source>
        <dbReference type="ARBA" id="ARBA00023136"/>
    </source>
</evidence>
<dbReference type="GO" id="GO:0015288">
    <property type="term" value="F:porin activity"/>
    <property type="evidence" value="ECO:0007669"/>
    <property type="project" value="TreeGrafter"/>
</dbReference>
<protein>
    <recommendedName>
        <fullName evidence="11">Transporter</fullName>
    </recommendedName>
</protein>
<comment type="caution">
    <text evidence="9">The sequence shown here is derived from an EMBL/GenBank/DDBJ whole genome shotgun (WGS) entry which is preliminary data.</text>
</comment>
<dbReference type="Proteomes" id="UP000050454">
    <property type="component" value="Unassembled WGS sequence"/>
</dbReference>
<name>A0A0P7C3S4_9BACT</name>
<comment type="similarity">
    <text evidence="2">Belongs to the outer membrane factor (OMF) (TC 1.B.17) family.</text>
</comment>
<dbReference type="SUPFAM" id="SSF56954">
    <property type="entry name" value="Outer membrane efflux proteins (OEP)"/>
    <property type="match status" value="1"/>
</dbReference>
<proteinExistence type="inferred from homology"/>
<evidence type="ECO:0008006" key="11">
    <source>
        <dbReference type="Google" id="ProtNLM"/>
    </source>
</evidence>
<dbReference type="RefSeq" id="WP_055148146.1">
    <property type="nucleotide sequence ID" value="NZ_JXSZ01000009.1"/>
</dbReference>
<dbReference type="OrthoDB" id="976750at2"/>
<gene>
    <name evidence="9" type="ORF">AFM12_11010</name>
</gene>
<evidence type="ECO:0000256" key="5">
    <source>
        <dbReference type="ARBA" id="ARBA00022692"/>
    </source>
</evidence>
<reference evidence="9 10" key="1">
    <citation type="submission" date="2015-07" db="EMBL/GenBank/DDBJ databases">
        <title>The draft genome sequence of Leadbetterella sp. JN14-9.</title>
        <authorList>
            <person name="Liu Y."/>
            <person name="Du J."/>
            <person name="Shao Z."/>
        </authorList>
    </citation>
    <scope>NUCLEOTIDE SEQUENCE [LARGE SCALE GENOMIC DNA]</scope>
    <source>
        <strain evidence="9 10">JN14-9</strain>
    </source>
</reference>
<evidence type="ECO:0000256" key="8">
    <source>
        <dbReference type="SAM" id="SignalP"/>
    </source>
</evidence>
<dbReference type="Gene3D" id="1.20.1600.10">
    <property type="entry name" value="Outer membrane efflux proteins (OEP)"/>
    <property type="match status" value="1"/>
</dbReference>
<evidence type="ECO:0000313" key="10">
    <source>
        <dbReference type="Proteomes" id="UP000050454"/>
    </source>
</evidence>
<keyword evidence="3" id="KW-0813">Transport</keyword>
<dbReference type="GO" id="GO:1990281">
    <property type="term" value="C:efflux pump complex"/>
    <property type="evidence" value="ECO:0007669"/>
    <property type="project" value="TreeGrafter"/>
</dbReference>